<keyword evidence="1" id="KW-0732">Signal</keyword>
<reference evidence="2 3" key="1">
    <citation type="submission" date="2024-05" db="EMBL/GenBank/DDBJ databases">
        <authorList>
            <person name="Wallberg A."/>
        </authorList>
    </citation>
    <scope>NUCLEOTIDE SEQUENCE [LARGE SCALE GENOMIC DNA]</scope>
</reference>
<feature type="chain" id="PRO_5043360001" evidence="1">
    <location>
        <begin position="20"/>
        <end position="319"/>
    </location>
</feature>
<sequence>MGQATVLLVLLGLTGFSAAGKLNNLGNFEPINNNFLSFNPFSSNSQNVGIAKAQFQGSANNIQPSFNFGTSSGFNEALLGDYLPPSPSDPTGISCAPVTVTVTDNSVVTNVKASTAYSNVVVTSTNIQSTTVVQAVTITNTETIINSVSSTQGVTVTRTQTRTEVQTNFVTQPAVTIYNTQTQTVPTVVFVDTTRIQIQTNIVPTTIFQVVTSTQVIPTQIVQYVTNTLTNTVTNTIPGQTIINTDYVTITNVVTQTIPAQTIVNTVYQTSTVVNAITSTVGGELKPSSVHKLFLLSPLFTTPNTSLSHKLRQSTVMLL</sequence>
<dbReference type="EMBL" id="CAXKWB010003946">
    <property type="protein sequence ID" value="CAL4071166.1"/>
    <property type="molecule type" value="Genomic_DNA"/>
</dbReference>
<feature type="signal peptide" evidence="1">
    <location>
        <begin position="1"/>
        <end position="19"/>
    </location>
</feature>
<dbReference type="Proteomes" id="UP001497623">
    <property type="component" value="Unassembled WGS sequence"/>
</dbReference>
<keyword evidence="3" id="KW-1185">Reference proteome</keyword>
<accession>A0AAV2Q4K3</accession>
<comment type="caution">
    <text evidence="2">The sequence shown here is derived from an EMBL/GenBank/DDBJ whole genome shotgun (WGS) entry which is preliminary data.</text>
</comment>
<evidence type="ECO:0000256" key="1">
    <source>
        <dbReference type="SAM" id="SignalP"/>
    </source>
</evidence>
<protein>
    <submittedName>
        <fullName evidence="2">Uncharacterized protein</fullName>
    </submittedName>
</protein>
<proteinExistence type="predicted"/>
<organism evidence="2 3">
    <name type="scientific">Meganyctiphanes norvegica</name>
    <name type="common">Northern krill</name>
    <name type="synonym">Thysanopoda norvegica</name>
    <dbReference type="NCBI Taxonomy" id="48144"/>
    <lineage>
        <taxon>Eukaryota</taxon>
        <taxon>Metazoa</taxon>
        <taxon>Ecdysozoa</taxon>
        <taxon>Arthropoda</taxon>
        <taxon>Crustacea</taxon>
        <taxon>Multicrustacea</taxon>
        <taxon>Malacostraca</taxon>
        <taxon>Eumalacostraca</taxon>
        <taxon>Eucarida</taxon>
        <taxon>Euphausiacea</taxon>
        <taxon>Euphausiidae</taxon>
        <taxon>Meganyctiphanes</taxon>
    </lineage>
</organism>
<dbReference type="AlphaFoldDB" id="A0AAV2Q4K3"/>
<evidence type="ECO:0000313" key="3">
    <source>
        <dbReference type="Proteomes" id="UP001497623"/>
    </source>
</evidence>
<evidence type="ECO:0000313" key="2">
    <source>
        <dbReference type="EMBL" id="CAL4071166.1"/>
    </source>
</evidence>
<gene>
    <name evidence="2" type="ORF">MNOR_LOCUS8454</name>
</gene>
<name>A0AAV2Q4K3_MEGNR</name>